<feature type="domain" description="MOFRL" evidence="1">
    <location>
        <begin position="331"/>
        <end position="440"/>
    </location>
</feature>
<dbReference type="Gene3D" id="3.40.1480.10">
    <property type="entry name" value="MOFRL domain"/>
    <property type="match status" value="1"/>
</dbReference>
<dbReference type="InterPro" id="IPR025286">
    <property type="entry name" value="MOFRL_assoc_dom"/>
</dbReference>
<gene>
    <name evidence="3" type="ORF">JCM14722_30620</name>
</gene>
<evidence type="ECO:0000313" key="4">
    <source>
        <dbReference type="Proteomes" id="UP001061361"/>
    </source>
</evidence>
<dbReference type="EMBL" id="AP026708">
    <property type="protein sequence ID" value="BDQ35520.1"/>
    <property type="molecule type" value="Genomic_DNA"/>
</dbReference>
<dbReference type="SUPFAM" id="SSF82544">
    <property type="entry name" value="GckA/TtuD-like"/>
    <property type="match status" value="1"/>
</dbReference>
<dbReference type="Proteomes" id="UP001061361">
    <property type="component" value="Chromosome"/>
</dbReference>
<accession>A0ABM8AVG0</accession>
<evidence type="ECO:0000259" key="2">
    <source>
        <dbReference type="Pfam" id="PF13660"/>
    </source>
</evidence>
<dbReference type="Pfam" id="PF05161">
    <property type="entry name" value="MOFRL"/>
    <property type="match status" value="1"/>
</dbReference>
<dbReference type="InterPro" id="IPR037035">
    <property type="entry name" value="GK-like_C_sf"/>
</dbReference>
<organism evidence="3 4">
    <name type="scientific">Pseudodesulfovibrio portus</name>
    <dbReference type="NCBI Taxonomy" id="231439"/>
    <lineage>
        <taxon>Bacteria</taxon>
        <taxon>Pseudomonadati</taxon>
        <taxon>Thermodesulfobacteriota</taxon>
        <taxon>Desulfovibrionia</taxon>
        <taxon>Desulfovibrionales</taxon>
        <taxon>Desulfovibrionaceae</taxon>
    </lineage>
</organism>
<dbReference type="InterPro" id="IPR039760">
    <property type="entry name" value="MOFRL_protein"/>
</dbReference>
<evidence type="ECO:0000313" key="3">
    <source>
        <dbReference type="EMBL" id="BDQ35520.1"/>
    </source>
</evidence>
<dbReference type="InterPro" id="IPR007835">
    <property type="entry name" value="MOFRL"/>
</dbReference>
<proteinExistence type="predicted"/>
<dbReference type="RefSeq" id="WP_264982417.1">
    <property type="nucleotide sequence ID" value="NZ_AP026708.1"/>
</dbReference>
<name>A0ABM8AVG0_9BACT</name>
<dbReference type="InterPro" id="IPR038614">
    <property type="entry name" value="GK_N_sf"/>
</dbReference>
<dbReference type="Pfam" id="PF13660">
    <property type="entry name" value="DUF4147"/>
    <property type="match status" value="1"/>
</dbReference>
<evidence type="ECO:0000259" key="1">
    <source>
        <dbReference type="Pfam" id="PF05161"/>
    </source>
</evidence>
<keyword evidence="4" id="KW-1185">Reference proteome</keyword>
<reference evidence="3" key="1">
    <citation type="submission" date="2022-08" db="EMBL/GenBank/DDBJ databases">
        <title>Genome Sequence of the sulphate-reducing bacterium, Pseudodesulfovibrio portus JCM14722.</title>
        <authorList>
            <person name="Kondo R."/>
            <person name="Kataoka T."/>
        </authorList>
    </citation>
    <scope>NUCLEOTIDE SEQUENCE</scope>
    <source>
        <strain evidence="3">JCM 14722</strain>
    </source>
</reference>
<sequence>MTVYKEKERILRAIADRALQAVSPDPAMRTALSLENDTLTVDGRTYDLASFERIFVIGAGKASAAMARTLESVLGDRLHGGLVATKYGHGVKLKKTRVMESGHPVPDPAGERAAKDILGLAKGTTEKDLVFCLLSGGASAIVPAPRDPVTLSHKQAATRSLLECGATINEINAIRKHLSRFKGGHLAGALEPATVVSLIISDVIGDHLDVIGSGPTAPDDSTFLDCQAVLDKYELCADLPDAVRRVIRDGCAGKEPETRKKGDSCFNRVLNTIIAGNAMAVDGAAEAARELGYTPVVTDYAMAGEARDTASRMIRLAHEYGEGLHEVKPPLCLLAGGETTVTVRGRGKGGRNQEFALAAAIEIAEIHSCREQMSVLCLGTDGTDGPTDAAGAMVFPDTMARSEAQAMVAREFLADNNAYRFFTNTGTLLKTGPTLTNVMDVVAILVDPK</sequence>
<dbReference type="Gene3D" id="3.40.50.10180">
    <property type="entry name" value="Glycerate kinase, MOFRL-like N-terminal domain"/>
    <property type="match status" value="1"/>
</dbReference>
<dbReference type="PANTHER" id="PTHR12227:SF0">
    <property type="entry name" value="GLYCERATE KINASE"/>
    <property type="match status" value="1"/>
</dbReference>
<dbReference type="PANTHER" id="PTHR12227">
    <property type="entry name" value="GLYCERATE KINASE"/>
    <property type="match status" value="1"/>
</dbReference>
<protein>
    <submittedName>
        <fullName evidence="3">Hydroxypyruvate reductase</fullName>
    </submittedName>
</protein>
<feature type="domain" description="MOFRL-associated" evidence="2">
    <location>
        <begin position="11"/>
        <end position="247"/>
    </location>
</feature>